<dbReference type="SMART" id="SM00165">
    <property type="entry name" value="UBA"/>
    <property type="match status" value="3"/>
</dbReference>
<dbReference type="SUPFAM" id="SSF46934">
    <property type="entry name" value="UBA-like"/>
    <property type="match status" value="1"/>
</dbReference>
<dbReference type="PANTHER" id="PTHR12948">
    <property type="entry name" value="NEDD8 ULTIMATE BUSTER-1 BS4 PROTEIN"/>
    <property type="match status" value="1"/>
</dbReference>
<dbReference type="AlphaFoldDB" id="A0A7S2BU73"/>
<sequence length="668" mass="73563">MDTSLDIVRKKLTQQRHKLWLPPFTPKDDNDQNAANQAMHSLAVEFAESLEMAIELVASNLKKLQSHALAKVEARARVTFEGRLLGDGRSIIVSFPQTDLGSKVRKTIEQTLQVPRVEIICSGRAIQDNRSLQQQSILPDVKRSSSRHLKVLLLASGHSCEGHPDDEAAAVVVEEERLRLAVVVVQIREAAARLTRDGFGDLELTDAKTGALVPVPPLARTALITAILLHVKGRDLLRDDHGDTAEAGAVASLPFLSESDAAFAQCRSLGAGVLVDKIDNFCQLQLDLVWAYVRLGNLDHLSDAERRLTISGERLMARTDPRFLEKLHNAALQNRTLPPAAVPLARFFLLRGISAQCRVQQSKEDTDGSMGAKLGPVDETRALEAAQKDLERAALFLKSLRVKDSSVLGLMELGATRVQATATLRKAEGHPDIAQNFWLDAQRQRREQKRSRHEQSKLGQTVDGSFIDLEKRKTLTDLYGVTHDLAVASLRQTNNDMNAALDWIQKNGNNNSNNQGTNTENTETVMVDVDEVALVTLVSMGVSQSDAKAALQSCGNDVNEALLLVTSSPHAEEEVPPPDAEEDAPVITEASENMCAEKEHGTEIGDEERLEMERRRKEEEEAATYNEARNLIEAELGSALRRRDLEDEVAGSSLHHEVFILSQFGYSS</sequence>
<dbReference type="Gene3D" id="1.10.8.10">
    <property type="entry name" value="DNA helicase RuvA subunit, C-terminal domain"/>
    <property type="match status" value="1"/>
</dbReference>
<dbReference type="PANTHER" id="PTHR12948:SF3">
    <property type="entry name" value="NEDD8 ULTIMATE BUSTER 1"/>
    <property type="match status" value="1"/>
</dbReference>
<evidence type="ECO:0000313" key="2">
    <source>
        <dbReference type="EMBL" id="CAD9407001.1"/>
    </source>
</evidence>
<dbReference type="GO" id="GO:2000058">
    <property type="term" value="P:regulation of ubiquitin-dependent protein catabolic process"/>
    <property type="evidence" value="ECO:0007669"/>
    <property type="project" value="TreeGrafter"/>
</dbReference>
<gene>
    <name evidence="2" type="ORF">DSPE1174_LOCUS10105</name>
</gene>
<reference evidence="2" key="1">
    <citation type="submission" date="2021-01" db="EMBL/GenBank/DDBJ databases">
        <authorList>
            <person name="Corre E."/>
            <person name="Pelletier E."/>
            <person name="Niang G."/>
            <person name="Scheremetjew M."/>
            <person name="Finn R."/>
            <person name="Kale V."/>
            <person name="Holt S."/>
            <person name="Cochrane G."/>
            <person name="Meng A."/>
            <person name="Brown T."/>
            <person name="Cohen L."/>
        </authorList>
    </citation>
    <scope>NUCLEOTIDE SEQUENCE</scope>
    <source>
        <strain evidence="2">CCMP1381</strain>
    </source>
</reference>
<evidence type="ECO:0000259" key="1">
    <source>
        <dbReference type="PROSITE" id="PS50030"/>
    </source>
</evidence>
<protein>
    <recommendedName>
        <fullName evidence="1">UBA domain-containing protein</fullName>
    </recommendedName>
</protein>
<dbReference type="EMBL" id="HBGS01019366">
    <property type="protein sequence ID" value="CAD9407001.1"/>
    <property type="molecule type" value="Transcribed_RNA"/>
</dbReference>
<dbReference type="InterPro" id="IPR009060">
    <property type="entry name" value="UBA-like_sf"/>
</dbReference>
<name>A0A7S2BU73_9STRA</name>
<dbReference type="Gene3D" id="3.10.20.90">
    <property type="entry name" value="Phosphatidylinositol 3-kinase Catalytic Subunit, Chain A, domain 1"/>
    <property type="match status" value="1"/>
</dbReference>
<organism evidence="2">
    <name type="scientific">Octactis speculum</name>
    <dbReference type="NCBI Taxonomy" id="3111310"/>
    <lineage>
        <taxon>Eukaryota</taxon>
        <taxon>Sar</taxon>
        <taxon>Stramenopiles</taxon>
        <taxon>Ochrophyta</taxon>
        <taxon>Dictyochophyceae</taxon>
        <taxon>Dictyochales</taxon>
        <taxon>Dictyochaceae</taxon>
        <taxon>Octactis</taxon>
    </lineage>
</organism>
<dbReference type="InterPro" id="IPR039749">
    <property type="entry name" value="NUB1"/>
</dbReference>
<feature type="domain" description="UBA" evidence="1">
    <location>
        <begin position="528"/>
        <end position="568"/>
    </location>
</feature>
<accession>A0A7S2BU73</accession>
<dbReference type="PROSITE" id="PS50030">
    <property type="entry name" value="UBA"/>
    <property type="match status" value="1"/>
</dbReference>
<dbReference type="InterPro" id="IPR015940">
    <property type="entry name" value="UBA"/>
</dbReference>
<proteinExistence type="predicted"/>